<organism evidence="1 2">
    <name type="scientific">Metschnikowia pulcherrima</name>
    <dbReference type="NCBI Taxonomy" id="27326"/>
    <lineage>
        <taxon>Eukaryota</taxon>
        <taxon>Fungi</taxon>
        <taxon>Dikarya</taxon>
        <taxon>Ascomycota</taxon>
        <taxon>Saccharomycotina</taxon>
        <taxon>Pichiomycetes</taxon>
        <taxon>Metschnikowiaceae</taxon>
        <taxon>Metschnikowia</taxon>
    </lineage>
</organism>
<comment type="caution">
    <text evidence="1">The sequence shown here is derived from an EMBL/GenBank/DDBJ whole genome shotgun (WGS) entry which is preliminary data.</text>
</comment>
<evidence type="ECO:0000313" key="2">
    <source>
        <dbReference type="Proteomes" id="UP000649328"/>
    </source>
</evidence>
<reference evidence="1" key="1">
    <citation type="submission" date="2020-10" db="EMBL/GenBank/DDBJ databases">
        <title>The Whole-Genome Sequence of Metschnikowia persimmonesis, a Novel Endophytic Yeast Species Isolated from Medicinal Plant Diospyros kaki Thumb.</title>
        <authorList>
            <person name="Rahmat E."/>
            <person name="Kang Y."/>
        </authorList>
    </citation>
    <scope>NUCLEOTIDE SEQUENCE</scope>
    <source>
        <strain evidence="1">KIOM G15050</strain>
    </source>
</reference>
<name>A0A8H7LAC3_9ASCO</name>
<accession>A0A8H7LAC3</accession>
<proteinExistence type="predicted"/>
<dbReference type="AlphaFoldDB" id="A0A8H7LAC3"/>
<dbReference type="Proteomes" id="UP000649328">
    <property type="component" value="Unassembled WGS sequence"/>
</dbReference>
<keyword evidence="2" id="KW-1185">Reference proteome</keyword>
<protein>
    <submittedName>
        <fullName evidence="1">Uncharacterized protein</fullName>
    </submittedName>
</protein>
<dbReference type="EMBL" id="JACBPP010000007">
    <property type="protein sequence ID" value="KAF8000285.1"/>
    <property type="molecule type" value="Genomic_DNA"/>
</dbReference>
<evidence type="ECO:0000313" key="1">
    <source>
        <dbReference type="EMBL" id="KAF8000285.1"/>
    </source>
</evidence>
<sequence>MAQRKQTIKHSRKNFCDTFTSKEYNRWFHSLRYKVFADYIKDPWKHKIHENVRAQQKKWHFIDNSLLVESNMLALNDVRPDQANGFGFEYFGLDSKYLEIFILVLKEHSLEKRKLLDSSGHW</sequence>
<gene>
    <name evidence="1" type="ORF">HF325_005214</name>
</gene>